<dbReference type="GO" id="GO:0005576">
    <property type="term" value="C:extracellular region"/>
    <property type="evidence" value="ECO:0007669"/>
    <property type="project" value="TreeGrafter"/>
</dbReference>
<evidence type="ECO:0000313" key="2">
    <source>
        <dbReference type="EMBL" id="THC89293.1"/>
    </source>
</evidence>
<dbReference type="Pfam" id="PF12296">
    <property type="entry name" value="HsbA"/>
    <property type="match status" value="1"/>
</dbReference>
<keyword evidence="1" id="KW-0732">Signal</keyword>
<protein>
    <recommendedName>
        <fullName evidence="4">Antigenic cell wall galactomannoprotein</fullName>
    </recommendedName>
</protein>
<dbReference type="Proteomes" id="UP000308092">
    <property type="component" value="Unassembled WGS sequence"/>
</dbReference>
<comment type="caution">
    <text evidence="2">The sequence shown here is derived from an EMBL/GenBank/DDBJ whole genome shotgun (WGS) entry which is preliminary data.</text>
</comment>
<accession>A0A4S3J377</accession>
<dbReference type="Gene3D" id="1.20.1280.140">
    <property type="match status" value="1"/>
</dbReference>
<evidence type="ECO:0008006" key="4">
    <source>
        <dbReference type="Google" id="ProtNLM"/>
    </source>
</evidence>
<evidence type="ECO:0000313" key="3">
    <source>
        <dbReference type="Proteomes" id="UP000308092"/>
    </source>
</evidence>
<gene>
    <name evidence="2" type="ORF">EYZ11_011268</name>
</gene>
<dbReference type="InterPro" id="IPR021054">
    <property type="entry name" value="Cell_wall_mannoprotein_1"/>
</dbReference>
<dbReference type="AlphaFoldDB" id="A0A4S3J377"/>
<evidence type="ECO:0000256" key="1">
    <source>
        <dbReference type="SAM" id="SignalP"/>
    </source>
</evidence>
<dbReference type="PANTHER" id="PTHR38123:SF4">
    <property type="entry name" value="CELL WALL GALACTOMANNOPROTEIN, PUTATIVE (AFU_ORTHOLOGUE AFUA_4G00870)-RELATED"/>
    <property type="match status" value="1"/>
</dbReference>
<dbReference type="EMBL" id="SOSA01000679">
    <property type="protein sequence ID" value="THC89293.1"/>
    <property type="molecule type" value="Genomic_DNA"/>
</dbReference>
<sequence>MRLSFLNLFLTLVVSAEVVDYSAVNNEIDNISSMISTMSTDAAALVPGIPGLSFALQMNIDSISLDKRIKHATATAEASDTFGTVGSLSVGLKLISLEPKISSVLQSIASKNETFAGLGIVVLYSLVQLKNDTDAFGKAIVTKLDTLEAGLAPVIMSSIDSAFDSAISAFQSQANQPANVIS</sequence>
<dbReference type="PANTHER" id="PTHR38123">
    <property type="entry name" value="CELL WALL SERINE-THREONINE-RICH GALACTOMANNOPROTEIN MP1 (AFU_ORTHOLOGUE AFUA_4G03240)"/>
    <property type="match status" value="1"/>
</dbReference>
<name>A0A4S3J377_9EURO</name>
<reference evidence="2 3" key="1">
    <citation type="submission" date="2019-03" db="EMBL/GenBank/DDBJ databases">
        <title>The genome sequence of a newly discovered highly antifungal drug resistant Aspergillus species, Aspergillus tanneri NIH 1004.</title>
        <authorList>
            <person name="Mounaud S."/>
            <person name="Singh I."/>
            <person name="Joardar V."/>
            <person name="Pakala S."/>
            <person name="Pakala S."/>
            <person name="Venepally P."/>
            <person name="Hoover J."/>
            <person name="Nierman W."/>
            <person name="Chung J."/>
            <person name="Losada L."/>
        </authorList>
    </citation>
    <scope>NUCLEOTIDE SEQUENCE [LARGE SCALE GENOMIC DNA]</scope>
    <source>
        <strain evidence="2 3">NIH1004</strain>
    </source>
</reference>
<organism evidence="2 3">
    <name type="scientific">Aspergillus tanneri</name>
    <dbReference type="NCBI Taxonomy" id="1220188"/>
    <lineage>
        <taxon>Eukaryota</taxon>
        <taxon>Fungi</taxon>
        <taxon>Dikarya</taxon>
        <taxon>Ascomycota</taxon>
        <taxon>Pezizomycotina</taxon>
        <taxon>Eurotiomycetes</taxon>
        <taxon>Eurotiomycetidae</taxon>
        <taxon>Eurotiales</taxon>
        <taxon>Aspergillaceae</taxon>
        <taxon>Aspergillus</taxon>
        <taxon>Aspergillus subgen. Circumdati</taxon>
    </lineage>
</organism>
<keyword evidence="3" id="KW-1185">Reference proteome</keyword>
<feature type="chain" id="PRO_5020207057" description="Antigenic cell wall galactomannoprotein" evidence="1">
    <location>
        <begin position="17"/>
        <end position="182"/>
    </location>
</feature>
<proteinExistence type="predicted"/>
<dbReference type="VEuPathDB" id="FungiDB:EYZ11_011268"/>
<feature type="signal peptide" evidence="1">
    <location>
        <begin position="1"/>
        <end position="16"/>
    </location>
</feature>